<keyword evidence="1 11" id="KW-0813">Transport</keyword>
<gene>
    <name evidence="11 13" type="primary">kdpC</name>
    <name evidence="13" type="ORF">CGZ93_14235</name>
</gene>
<comment type="subcellular location">
    <subcellularLocation>
        <location evidence="11">Cell membrane</location>
        <topology evidence="11">Single-pass membrane protein</topology>
    </subcellularLocation>
</comment>
<dbReference type="HAMAP" id="MF_00276">
    <property type="entry name" value="KdpC"/>
    <property type="match status" value="1"/>
</dbReference>
<comment type="similarity">
    <text evidence="11">Belongs to the KdpC family.</text>
</comment>
<dbReference type="RefSeq" id="WP_094364820.1">
    <property type="nucleotide sequence ID" value="NZ_NMVQ01000043.1"/>
</dbReference>
<keyword evidence="6 11" id="KW-0067">ATP-binding</keyword>
<evidence type="ECO:0000256" key="11">
    <source>
        <dbReference type="HAMAP-Rule" id="MF_00276"/>
    </source>
</evidence>
<dbReference type="GO" id="GO:0005886">
    <property type="term" value="C:plasma membrane"/>
    <property type="evidence" value="ECO:0007669"/>
    <property type="project" value="UniProtKB-SubCell"/>
</dbReference>
<accession>A0A255GUW8</accession>
<keyword evidence="9 11" id="KW-0406">Ion transport</keyword>
<evidence type="ECO:0000256" key="3">
    <source>
        <dbReference type="ARBA" id="ARBA00022538"/>
    </source>
</evidence>
<dbReference type="AlphaFoldDB" id="A0A255GUW8"/>
<evidence type="ECO:0000256" key="8">
    <source>
        <dbReference type="ARBA" id="ARBA00022989"/>
    </source>
</evidence>
<keyword evidence="8 11" id="KW-1133">Transmembrane helix</keyword>
<keyword evidence="14" id="KW-1185">Reference proteome</keyword>
<evidence type="ECO:0000256" key="5">
    <source>
        <dbReference type="ARBA" id="ARBA00022741"/>
    </source>
</evidence>
<evidence type="ECO:0000256" key="12">
    <source>
        <dbReference type="SAM" id="MobiDB-lite"/>
    </source>
</evidence>
<comment type="function">
    <text evidence="11">Part of the high-affinity ATP-driven potassium transport (or Kdp) system, which catalyzes the hydrolysis of ATP coupled with the electrogenic transport of potassium into the cytoplasm. This subunit acts as a catalytic chaperone that increases the ATP-binding affinity of the ATP-hydrolyzing subunit KdpB by the formation of a transient KdpB/KdpC/ATP ternary complex.</text>
</comment>
<dbReference type="OrthoDB" id="9788285at2"/>
<evidence type="ECO:0000256" key="6">
    <source>
        <dbReference type="ARBA" id="ARBA00022840"/>
    </source>
</evidence>
<feature type="transmembrane region" description="Helical" evidence="11">
    <location>
        <begin position="12"/>
        <end position="38"/>
    </location>
</feature>
<dbReference type="GO" id="GO:0008556">
    <property type="term" value="F:P-type potassium transmembrane transporter activity"/>
    <property type="evidence" value="ECO:0007669"/>
    <property type="project" value="InterPro"/>
</dbReference>
<evidence type="ECO:0000313" key="14">
    <source>
        <dbReference type="Proteomes" id="UP000216311"/>
    </source>
</evidence>
<evidence type="ECO:0000256" key="2">
    <source>
        <dbReference type="ARBA" id="ARBA00022475"/>
    </source>
</evidence>
<keyword evidence="2 11" id="KW-1003">Cell membrane</keyword>
<dbReference type="Pfam" id="PF02669">
    <property type="entry name" value="KdpC"/>
    <property type="match status" value="1"/>
</dbReference>
<keyword evidence="10 11" id="KW-0472">Membrane</keyword>
<dbReference type="InterPro" id="IPR003820">
    <property type="entry name" value="KdpC"/>
</dbReference>
<dbReference type="NCBIfam" id="TIGR00681">
    <property type="entry name" value="kdpC"/>
    <property type="match status" value="1"/>
</dbReference>
<dbReference type="Proteomes" id="UP000216311">
    <property type="component" value="Unassembled WGS sequence"/>
</dbReference>
<evidence type="ECO:0000256" key="1">
    <source>
        <dbReference type="ARBA" id="ARBA00022448"/>
    </source>
</evidence>
<proteinExistence type="inferred from homology"/>
<keyword evidence="7 11" id="KW-0630">Potassium</keyword>
<dbReference type="PIRSF" id="PIRSF001296">
    <property type="entry name" value="K_ATPase_KdpC"/>
    <property type="match status" value="1"/>
</dbReference>
<dbReference type="GO" id="GO:0005524">
    <property type="term" value="F:ATP binding"/>
    <property type="evidence" value="ECO:0007669"/>
    <property type="project" value="UniProtKB-UniRule"/>
</dbReference>
<evidence type="ECO:0000313" key="13">
    <source>
        <dbReference type="EMBL" id="OYO18586.1"/>
    </source>
</evidence>
<dbReference type="PANTHER" id="PTHR30042:SF2">
    <property type="entry name" value="POTASSIUM-TRANSPORTING ATPASE KDPC SUBUNIT"/>
    <property type="match status" value="1"/>
</dbReference>
<organism evidence="13 14">
    <name type="scientific">Enemella dayhoffiae</name>
    <dbReference type="NCBI Taxonomy" id="2016507"/>
    <lineage>
        <taxon>Bacteria</taxon>
        <taxon>Bacillati</taxon>
        <taxon>Actinomycetota</taxon>
        <taxon>Actinomycetes</taxon>
        <taxon>Propionibacteriales</taxon>
        <taxon>Propionibacteriaceae</taxon>
        <taxon>Enemella</taxon>
    </lineage>
</organism>
<dbReference type="PANTHER" id="PTHR30042">
    <property type="entry name" value="POTASSIUM-TRANSPORTING ATPASE C CHAIN"/>
    <property type="match status" value="1"/>
</dbReference>
<comment type="caution">
    <text evidence="13">The sequence shown here is derived from an EMBL/GenBank/DDBJ whole genome shotgun (WGS) entry which is preliminary data.</text>
</comment>
<dbReference type="EMBL" id="NMVQ01000043">
    <property type="protein sequence ID" value="OYO18586.1"/>
    <property type="molecule type" value="Genomic_DNA"/>
</dbReference>
<keyword evidence="3 11" id="KW-0633">Potassium transport</keyword>
<sequence>MKQLFRQLLPGVRAVALFTILLGVAYPLLVTGVAQLVFPSQANGSVIEVGGRQASTHLAQRFEGPQWLQPRPSQARNSSDPDDPGWNGLYSGASNLGPNSSDLLAQVQQRRVEIAAANGVRPDQVPADALTASASGLDADISPAYAELQVNRIAAARGVPADTVRTAVLAGTRQRPLGFLGEPTVNVVEVNAALARG</sequence>
<evidence type="ECO:0000256" key="7">
    <source>
        <dbReference type="ARBA" id="ARBA00022958"/>
    </source>
</evidence>
<protein>
    <recommendedName>
        <fullName evidence="11">Potassium-transporting ATPase KdpC subunit</fullName>
    </recommendedName>
    <alternativeName>
        <fullName evidence="11">ATP phosphohydrolase [potassium-transporting] C chain</fullName>
    </alternativeName>
    <alternativeName>
        <fullName evidence="11">Potassium-binding and translocating subunit C</fullName>
    </alternativeName>
    <alternativeName>
        <fullName evidence="11">Potassium-translocating ATPase C chain</fullName>
    </alternativeName>
</protein>
<evidence type="ECO:0000256" key="9">
    <source>
        <dbReference type="ARBA" id="ARBA00023065"/>
    </source>
</evidence>
<comment type="subunit">
    <text evidence="11">The system is composed of three essential subunits: KdpA, KdpB and KdpC.</text>
</comment>
<evidence type="ECO:0000256" key="10">
    <source>
        <dbReference type="ARBA" id="ARBA00023136"/>
    </source>
</evidence>
<keyword evidence="5 11" id="KW-0547">Nucleotide-binding</keyword>
<feature type="region of interest" description="Disordered" evidence="12">
    <location>
        <begin position="62"/>
        <end position="92"/>
    </location>
</feature>
<reference evidence="13 14" key="1">
    <citation type="submission" date="2017-07" db="EMBL/GenBank/DDBJ databases">
        <title>Draft whole genome sequences of clinical Proprionibacteriaceae strains.</title>
        <authorList>
            <person name="Bernier A.-M."/>
            <person name="Bernard K."/>
            <person name="Domingo M.-C."/>
        </authorList>
    </citation>
    <scope>NUCLEOTIDE SEQUENCE [LARGE SCALE GENOMIC DNA]</scope>
    <source>
        <strain evidence="13 14">NML 130396</strain>
    </source>
</reference>
<keyword evidence="4 11" id="KW-0812">Transmembrane</keyword>
<evidence type="ECO:0000256" key="4">
    <source>
        <dbReference type="ARBA" id="ARBA00022692"/>
    </source>
</evidence>
<name>A0A255GUW8_9ACTN</name>